<sequence length="492" mass="55938">MTNGGDAVIKVLCTELLYNKNIFQETLNGIKKLFKTHFPHSHEHATIAIYIQTRMQNWGSVLSIRDRMLCLFLLDLVNCIHVLVGQLVEATSLHEKLFALTLILLDDTTEDKPEQLQSIFEDTIDNQCTRNDAQTRLEKLLTEPKTAAKLSKLEQVTLSNRRNDSLKGMRSYGVSPLLIDHQRANSDQIEDWWRTAESRILTDMFEDTHQNPLLQYEPKLHRPKPPILPLGECLWIDPVTLPVNNLKSLLTWCPLSSEASTPTTTTILDSIMNIKSRQQKNQECKNEQDELYNKLFSSAFSKQLKPAQEDDLIMYMKNVSNARHVKQRLLPTRLADLILNNPRAATQALVVVKNSQSQEEWEEYVGVLVDMKPVNVNSMEVVNGLLKEKLLDRNHLHFFVRNCIQSCENSGSDASSGRSTSSERQGRLVRMACVFVQTLIRTKCIDVSEGGADNALLVDLRHFVVQFAKIKEAVSLYKLLESLSFNPNQLGG</sequence>
<gene>
    <name evidence="10" type="ORF">AKO1_004424</name>
</gene>
<evidence type="ECO:0000256" key="1">
    <source>
        <dbReference type="ARBA" id="ARBA00004123"/>
    </source>
</evidence>
<name>A0AAW2YHH0_9EUKA</name>
<dbReference type="GO" id="GO:0030014">
    <property type="term" value="C:CCR4-NOT complex"/>
    <property type="evidence" value="ECO:0007669"/>
    <property type="project" value="InterPro"/>
</dbReference>
<comment type="subcellular location">
    <subcellularLocation>
        <location evidence="2">Cytoplasm</location>
    </subcellularLocation>
    <subcellularLocation>
        <location evidence="1">Nucleus</location>
    </subcellularLocation>
</comment>
<evidence type="ECO:0000313" key="10">
    <source>
        <dbReference type="EMBL" id="KAL0476451.1"/>
    </source>
</evidence>
<comment type="caution">
    <text evidence="10">The sequence shown here is derived from an EMBL/GenBank/DDBJ whole genome shotgun (WGS) entry which is preliminary data.</text>
</comment>
<evidence type="ECO:0000256" key="2">
    <source>
        <dbReference type="ARBA" id="ARBA00004496"/>
    </source>
</evidence>
<dbReference type="GO" id="GO:0031047">
    <property type="term" value="P:regulatory ncRNA-mediated gene silencing"/>
    <property type="evidence" value="ECO:0007669"/>
    <property type="project" value="UniProtKB-KW"/>
</dbReference>
<comment type="similarity">
    <text evidence="3">Belongs to the CNOT11 family.</text>
</comment>
<dbReference type="InterPro" id="IPR019312">
    <property type="entry name" value="CNOT11"/>
</dbReference>
<evidence type="ECO:0000256" key="5">
    <source>
        <dbReference type="ARBA" id="ARBA00022490"/>
    </source>
</evidence>
<dbReference type="Proteomes" id="UP001431209">
    <property type="component" value="Unassembled WGS sequence"/>
</dbReference>
<keyword evidence="5" id="KW-0963">Cytoplasm</keyword>
<keyword evidence="11" id="KW-1185">Reference proteome</keyword>
<dbReference type="GO" id="GO:0005737">
    <property type="term" value="C:cytoplasm"/>
    <property type="evidence" value="ECO:0007669"/>
    <property type="project" value="UniProtKB-SubCell"/>
</dbReference>
<organism evidence="10 11">
    <name type="scientific">Acrasis kona</name>
    <dbReference type="NCBI Taxonomy" id="1008807"/>
    <lineage>
        <taxon>Eukaryota</taxon>
        <taxon>Discoba</taxon>
        <taxon>Heterolobosea</taxon>
        <taxon>Tetramitia</taxon>
        <taxon>Eutetramitia</taxon>
        <taxon>Acrasidae</taxon>
        <taxon>Acrasis</taxon>
    </lineage>
</organism>
<evidence type="ECO:0000256" key="7">
    <source>
        <dbReference type="ARBA" id="ARBA00023158"/>
    </source>
</evidence>
<keyword evidence="6" id="KW-0805">Transcription regulation</keyword>
<reference evidence="10 11" key="1">
    <citation type="submission" date="2024-03" db="EMBL/GenBank/DDBJ databases">
        <title>The Acrasis kona genome and developmental transcriptomes reveal deep origins of eukaryotic multicellular pathways.</title>
        <authorList>
            <person name="Sheikh S."/>
            <person name="Fu C.-J."/>
            <person name="Brown M.W."/>
            <person name="Baldauf S.L."/>
        </authorList>
    </citation>
    <scope>NUCLEOTIDE SEQUENCE [LARGE SCALE GENOMIC DNA]</scope>
    <source>
        <strain evidence="10 11">ATCC MYA-3509</strain>
    </source>
</reference>
<accession>A0AAW2YHH0</accession>
<evidence type="ECO:0000313" key="11">
    <source>
        <dbReference type="Proteomes" id="UP001431209"/>
    </source>
</evidence>
<proteinExistence type="inferred from homology"/>
<dbReference type="EMBL" id="JAOPGA020000041">
    <property type="protein sequence ID" value="KAL0476451.1"/>
    <property type="molecule type" value="Genomic_DNA"/>
</dbReference>
<evidence type="ECO:0000256" key="3">
    <source>
        <dbReference type="ARBA" id="ARBA00008030"/>
    </source>
</evidence>
<dbReference type="AlphaFoldDB" id="A0AAW2YHH0"/>
<keyword evidence="9" id="KW-0539">Nucleus</keyword>
<evidence type="ECO:0000256" key="8">
    <source>
        <dbReference type="ARBA" id="ARBA00023163"/>
    </source>
</evidence>
<evidence type="ECO:0000256" key="6">
    <source>
        <dbReference type="ARBA" id="ARBA00023015"/>
    </source>
</evidence>
<keyword evidence="7" id="KW-0943">RNA-mediated gene silencing</keyword>
<dbReference type="Pfam" id="PF10155">
    <property type="entry name" value="CNOT11"/>
    <property type="match status" value="1"/>
</dbReference>
<evidence type="ECO:0000256" key="9">
    <source>
        <dbReference type="ARBA" id="ARBA00023242"/>
    </source>
</evidence>
<dbReference type="GO" id="GO:0005634">
    <property type="term" value="C:nucleus"/>
    <property type="evidence" value="ECO:0007669"/>
    <property type="project" value="UniProtKB-SubCell"/>
</dbReference>
<dbReference type="PANTHER" id="PTHR15975:SF0">
    <property type="entry name" value="CCR4-NOT TRANSCRIPTION COMPLEX SUBUNIT 11"/>
    <property type="match status" value="1"/>
</dbReference>
<evidence type="ECO:0000256" key="4">
    <source>
        <dbReference type="ARBA" id="ARBA00014872"/>
    </source>
</evidence>
<dbReference type="PANTHER" id="PTHR15975">
    <property type="entry name" value="CCR4-NOT TRANSCRIPTION COMPLEX SUBUNIT 11"/>
    <property type="match status" value="1"/>
</dbReference>
<keyword evidence="8" id="KW-0804">Transcription</keyword>
<protein>
    <recommendedName>
        <fullName evidence="4">CCR4-NOT transcription complex subunit 11</fullName>
    </recommendedName>
</protein>